<name>A0ACC1YSH8_MELAZ</name>
<keyword evidence="2" id="KW-1185">Reference proteome</keyword>
<reference evidence="1 2" key="1">
    <citation type="journal article" date="2023" name="Science">
        <title>Complex scaffold remodeling in plant triterpene biosynthesis.</title>
        <authorList>
            <person name="De La Pena R."/>
            <person name="Hodgson H."/>
            <person name="Liu J.C."/>
            <person name="Stephenson M.J."/>
            <person name="Martin A.C."/>
            <person name="Owen C."/>
            <person name="Harkess A."/>
            <person name="Leebens-Mack J."/>
            <person name="Jimenez L.E."/>
            <person name="Osbourn A."/>
            <person name="Sattely E.S."/>
        </authorList>
    </citation>
    <scope>NUCLEOTIDE SEQUENCE [LARGE SCALE GENOMIC DNA]</scope>
    <source>
        <strain evidence="2">cv. JPN11</strain>
        <tissue evidence="1">Leaf</tissue>
    </source>
</reference>
<dbReference type="EMBL" id="CM051395">
    <property type="protein sequence ID" value="KAJ4726118.1"/>
    <property type="molecule type" value="Genomic_DNA"/>
</dbReference>
<dbReference type="Proteomes" id="UP001164539">
    <property type="component" value="Chromosome 2"/>
</dbReference>
<comment type="caution">
    <text evidence="1">The sequence shown here is derived from an EMBL/GenBank/DDBJ whole genome shotgun (WGS) entry which is preliminary data.</text>
</comment>
<sequence>MAVIQKYCSPVLFVFLFLFSELHFSFSKPSGFSLKLIPRDSPESPLYPGNLTQLERLQRLVRFSKAKDNYLKLLSSPNATILDPDFFANVARDLFYYVAQIQIGTPPVTMLLVVDTGGNMIWTQCEPCINCYRQAYPRYDSRASSTYRKLPCDHPFCSGGPGTLYSCVNGECIFSLSYGGGTSGPAKGFASLDSFTFPTDANDNVITLENIIFGCAVDNQNFDQFARNGLIAGIAGLNLSPDSLFVQLLDQIDRRFSYCVIPFSRTIVAPTFLRFGNDIPPVPENVKTTPVYAVTGMYYHFLQLEDISVGSLRLNFPPGTFQVRQGGNTLGFFIDSGAPITLLDTDSNGVNTFQVVLDAFRTYYDSLRLERFPEEIDTLKLCYRVNQGFNNFVSMTYHLQGADYVLDGKYVNVLYDRNGPVFCPGILPGQWASVLGAVHQQNMRIIHDARGSQGQVLQFYNEDCAAEVLN</sequence>
<organism evidence="1 2">
    <name type="scientific">Melia azedarach</name>
    <name type="common">Chinaberry tree</name>
    <dbReference type="NCBI Taxonomy" id="155640"/>
    <lineage>
        <taxon>Eukaryota</taxon>
        <taxon>Viridiplantae</taxon>
        <taxon>Streptophyta</taxon>
        <taxon>Embryophyta</taxon>
        <taxon>Tracheophyta</taxon>
        <taxon>Spermatophyta</taxon>
        <taxon>Magnoliopsida</taxon>
        <taxon>eudicotyledons</taxon>
        <taxon>Gunneridae</taxon>
        <taxon>Pentapetalae</taxon>
        <taxon>rosids</taxon>
        <taxon>malvids</taxon>
        <taxon>Sapindales</taxon>
        <taxon>Meliaceae</taxon>
        <taxon>Melia</taxon>
    </lineage>
</organism>
<gene>
    <name evidence="1" type="ORF">OWV82_004878</name>
</gene>
<proteinExistence type="predicted"/>
<accession>A0ACC1YSH8</accession>
<evidence type="ECO:0000313" key="1">
    <source>
        <dbReference type="EMBL" id="KAJ4726118.1"/>
    </source>
</evidence>
<evidence type="ECO:0000313" key="2">
    <source>
        <dbReference type="Proteomes" id="UP001164539"/>
    </source>
</evidence>
<protein>
    <submittedName>
        <fullName evidence="1">Aspartic proteinase nepenthesin-2-like</fullName>
    </submittedName>
</protein>